<evidence type="ECO:0000256" key="1">
    <source>
        <dbReference type="SAM" id="MobiDB-lite"/>
    </source>
</evidence>
<organism evidence="2 3">
    <name type="scientific">Streptomyces dengpaensis</name>
    <dbReference type="NCBI Taxonomy" id="2049881"/>
    <lineage>
        <taxon>Bacteria</taxon>
        <taxon>Bacillati</taxon>
        <taxon>Actinomycetota</taxon>
        <taxon>Actinomycetes</taxon>
        <taxon>Kitasatosporales</taxon>
        <taxon>Streptomycetaceae</taxon>
        <taxon>Streptomyces</taxon>
    </lineage>
</organism>
<gene>
    <name evidence="2" type="ORF">C4B68_28550</name>
</gene>
<name>A0ABN5I7G9_9ACTN</name>
<evidence type="ECO:0000313" key="2">
    <source>
        <dbReference type="EMBL" id="AVH59048.1"/>
    </source>
</evidence>
<feature type="compositionally biased region" description="Basic and acidic residues" evidence="1">
    <location>
        <begin position="712"/>
        <end position="723"/>
    </location>
</feature>
<feature type="compositionally biased region" description="Acidic residues" evidence="1">
    <location>
        <begin position="49"/>
        <end position="61"/>
    </location>
</feature>
<feature type="compositionally biased region" description="Pro residues" evidence="1">
    <location>
        <begin position="725"/>
        <end position="735"/>
    </location>
</feature>
<reference evidence="2 3" key="1">
    <citation type="submission" date="2018-02" db="EMBL/GenBank/DDBJ databases">
        <title>Complete genome sequence of Streptomyces dengpaensis, the producer of angucyclines.</title>
        <authorList>
            <person name="Yumei L."/>
        </authorList>
    </citation>
    <scope>NUCLEOTIDE SEQUENCE [LARGE SCALE GENOMIC DNA]</scope>
    <source>
        <strain evidence="2 3">XZHG99</strain>
    </source>
</reference>
<accession>A0ABN5I7G9</accession>
<feature type="region of interest" description="Disordered" evidence="1">
    <location>
        <begin position="1"/>
        <end position="78"/>
    </location>
</feature>
<feature type="region of interest" description="Disordered" evidence="1">
    <location>
        <begin position="712"/>
        <end position="735"/>
    </location>
</feature>
<protein>
    <submittedName>
        <fullName evidence="2">Uncharacterized protein</fullName>
    </submittedName>
</protein>
<evidence type="ECO:0000313" key="3">
    <source>
        <dbReference type="Proteomes" id="UP000238413"/>
    </source>
</evidence>
<dbReference type="RefSeq" id="WP_099504565.1">
    <property type="nucleotide sequence ID" value="NZ_CP026652.1"/>
</dbReference>
<sequence>MGPAPDATTAPSNPPELSWQEAPPAPDLPDDASTLHTPEKADAPAEQGTPEDDGSSEDTDLHDEITEPGWAGQVSQRIGTNRGTVIGTLIEQGFRRLRGIPLPPTEVAAQLKTYVRHEDDDQAIRKILDQWPVVVLTGQDGTGRFSTALDIMRRRVGDTIRQVRREPYAPFDMAGLQEPHTGWILDLRAEQPPAGFGRELVEDADKLPEGSCLVVLMSTTAWATCGRGATDIARPLEGPPRKDILDRQLKQAPFAIDIDDWLSSEPISRGIASLLPAQVAAWANAIITTEDIERRKGRPASDGSPDTDYFKGLVREVVKAAEDWRTELLNWHNTHSDSAYRNYLLAAAVLEGASSDKIYKASGSLATALNEKSEPRSGQQGLGVVALTHTANADLQPDGTIRFRYHNYAEAVVDYFLDDRPHLLEEFTRWTAAQVTTLGEADLAAPLAQRVSHWTVHYTARHRRTSLLRSLAEQWSSSHADAACDLLVLAAIDDHAGALARNAYRRWANETDTLSTDFKVVLIRAVQRLAAIYPTSMLSRIAELATPAQQNAVHSDKVTAAISQALNVLWDQDDQRSAIHKQLTQWAADHRIAQQAAAQSTFAHLATRGTPGGPALLTDKRTTTAWLADMWRNALPTTTWSPVVAQAFAYWMQTALGTPDLSPTIQQIFLNAVHRPTDPHYSAPRLLAMQNLLFSWAPAPPSQVPSDAAHLRDQLLTRLRAEDPAAPPDPHAPQP</sequence>
<keyword evidence="3" id="KW-1185">Reference proteome</keyword>
<dbReference type="EMBL" id="CP026652">
    <property type="protein sequence ID" value="AVH59048.1"/>
    <property type="molecule type" value="Genomic_DNA"/>
</dbReference>
<dbReference type="Proteomes" id="UP000238413">
    <property type="component" value="Chromosome"/>
</dbReference>
<proteinExistence type="predicted"/>